<dbReference type="Pfam" id="PF00378">
    <property type="entry name" value="ECH_1"/>
    <property type="match status" value="1"/>
</dbReference>
<accession>A0ABX2QKM4</accession>
<name>A0ABX2QKM4_9HYPH</name>
<dbReference type="InterPro" id="IPR001753">
    <property type="entry name" value="Enoyl-CoA_hydra/iso"/>
</dbReference>
<proteinExistence type="inferred from homology"/>
<dbReference type="CDD" id="cd06558">
    <property type="entry name" value="crotonase-like"/>
    <property type="match status" value="1"/>
</dbReference>
<reference evidence="2 3" key="1">
    <citation type="submission" date="2020-06" db="EMBL/GenBank/DDBJ databases">
        <title>Rhizobium sp.nov. isolated from the tomato plant.</title>
        <authorList>
            <person name="Thin K.K."/>
            <person name="Zhang X."/>
            <person name="He S."/>
        </authorList>
    </citation>
    <scope>NUCLEOTIDE SEQUENCE [LARGE SCALE GENOMIC DNA]</scope>
    <source>
        <strain evidence="2 3">DBTS2</strain>
    </source>
</reference>
<keyword evidence="3" id="KW-1185">Reference proteome</keyword>
<gene>
    <name evidence="2" type="ORF">HV823_23610</name>
</gene>
<dbReference type="PANTHER" id="PTHR43802:SF1">
    <property type="entry name" value="IP11341P-RELATED"/>
    <property type="match status" value="1"/>
</dbReference>
<dbReference type="EMBL" id="JABXYK010000022">
    <property type="protein sequence ID" value="NVP58230.1"/>
    <property type="molecule type" value="Genomic_DNA"/>
</dbReference>
<dbReference type="Proteomes" id="UP000659172">
    <property type="component" value="Unassembled WGS sequence"/>
</dbReference>
<dbReference type="InterPro" id="IPR029045">
    <property type="entry name" value="ClpP/crotonase-like_dom_sf"/>
</dbReference>
<dbReference type="PANTHER" id="PTHR43802">
    <property type="entry name" value="ENOYL-COA HYDRATASE"/>
    <property type="match status" value="1"/>
</dbReference>
<comment type="similarity">
    <text evidence="1">Belongs to the enoyl-CoA hydratase/isomerase family.</text>
</comment>
<comment type="caution">
    <text evidence="2">The sequence shown here is derived from an EMBL/GenBank/DDBJ whole genome shotgun (WGS) entry which is preliminary data.</text>
</comment>
<dbReference type="Gene3D" id="3.90.226.10">
    <property type="entry name" value="2-enoyl-CoA Hydratase, Chain A, domain 1"/>
    <property type="match status" value="1"/>
</dbReference>
<evidence type="ECO:0000313" key="3">
    <source>
        <dbReference type="Proteomes" id="UP000659172"/>
    </source>
</evidence>
<dbReference type="RefSeq" id="WP_176952130.1">
    <property type="nucleotide sequence ID" value="NZ_JABXYK010000022.1"/>
</dbReference>
<sequence length="257" mass="28654">MDRFILTERHGEVGVITLNRPQILNAWHSPMRKQLVEAFQAFEKDEEIRAIILTGAGDRAFSAGQDLNETKTFDAERGKEWVGEWERLYDAMRSLSKPLIAALNGVAAGSAFQVALLCDFRIGHPGVRMGQPEINSGIASTTGPWIMREIIGLARTIDLTLSGRLMESDECHSIGIINRIVPQEKVMEESLALARELAAKPPVAMRLDKQRFKEMTEAGFRDCLEAGVRIQREAYASGEPARMMELFLAQRAARKAS</sequence>
<organism evidence="2 3">
    <name type="scientific">Mycoplana rhizolycopersici</name>
    <dbReference type="NCBI Taxonomy" id="2746702"/>
    <lineage>
        <taxon>Bacteria</taxon>
        <taxon>Pseudomonadati</taxon>
        <taxon>Pseudomonadota</taxon>
        <taxon>Alphaproteobacteria</taxon>
        <taxon>Hyphomicrobiales</taxon>
        <taxon>Rhizobiaceae</taxon>
        <taxon>Mycoplana</taxon>
    </lineage>
</organism>
<protein>
    <submittedName>
        <fullName evidence="2">Enoyl-CoA hydratase/isomerase family protein</fullName>
    </submittedName>
</protein>
<evidence type="ECO:0000313" key="2">
    <source>
        <dbReference type="EMBL" id="NVP58230.1"/>
    </source>
</evidence>
<evidence type="ECO:0000256" key="1">
    <source>
        <dbReference type="ARBA" id="ARBA00005254"/>
    </source>
</evidence>
<dbReference type="SUPFAM" id="SSF52096">
    <property type="entry name" value="ClpP/crotonase"/>
    <property type="match status" value="1"/>
</dbReference>